<dbReference type="RefSeq" id="WP_213237681.1">
    <property type="nucleotide sequence ID" value="NZ_JAHBCL010000026.1"/>
</dbReference>
<comment type="caution">
    <text evidence="2">The sequence shown here is derived from an EMBL/GenBank/DDBJ whole genome shotgun (WGS) entry which is preliminary data.</text>
</comment>
<dbReference type="InterPro" id="IPR002933">
    <property type="entry name" value="Peptidase_M20"/>
</dbReference>
<sequence length="363" mass="38726">MSFSVVEIYNQLHKMPETGFELSKTSRFISDTLTELGYEVIDNVGQCGLVGILDSGVPGPVLGFRADMDALAYEIDGKTVNRHTCGHDANCAIALGAACIIKERGISKGKMMFIFQPAEEKGTGAMAMIQSGRLPAMTELFGMHLRDYTELSLGEALPGLNHSGACMMRVVIHGVSSHGARPHLGVSAVDAAMLAGMAVNAVRVDPTVAHSAKVTGIRSHGTAFNIIPDTVDMNIDLRGQTNEVLDTLIERVKTAIEGAVGSIGATAEIDILGHIYAANLDQPMVEEAAAAIESVLGVCQPPAVTPGSDDFHFFKRHLDIQNTFIGLGADLKPGLHHPEMTFDLKALEIGRDIVVAFIQRRLG</sequence>
<keyword evidence="3" id="KW-1185">Reference proteome</keyword>
<dbReference type="Proteomes" id="UP000746471">
    <property type="component" value="Unassembled WGS sequence"/>
</dbReference>
<protein>
    <submittedName>
        <fullName evidence="2">Amidohydrolase</fullName>
    </submittedName>
</protein>
<dbReference type="SUPFAM" id="SSF55031">
    <property type="entry name" value="Bacterial exopeptidase dimerisation domain"/>
    <property type="match status" value="1"/>
</dbReference>
<organism evidence="2 3">
    <name type="scientific">Fusibacter paucivorans</name>
    <dbReference type="NCBI Taxonomy" id="76009"/>
    <lineage>
        <taxon>Bacteria</taxon>
        <taxon>Bacillati</taxon>
        <taxon>Bacillota</taxon>
        <taxon>Clostridia</taxon>
        <taxon>Eubacteriales</taxon>
        <taxon>Eubacteriales Family XII. Incertae Sedis</taxon>
        <taxon>Fusibacter</taxon>
    </lineage>
</organism>
<evidence type="ECO:0000313" key="3">
    <source>
        <dbReference type="Proteomes" id="UP000746471"/>
    </source>
</evidence>
<dbReference type="SUPFAM" id="SSF53187">
    <property type="entry name" value="Zn-dependent exopeptidases"/>
    <property type="match status" value="1"/>
</dbReference>
<reference evidence="2 3" key="1">
    <citation type="submission" date="2021-05" db="EMBL/GenBank/DDBJ databases">
        <title>Fusibacter ferrireducens sp. nov., an anaerobic, sulfur- and Fe-reducing bacterium isolated from the mangrove sediment.</title>
        <authorList>
            <person name="Qiu D."/>
        </authorList>
    </citation>
    <scope>NUCLEOTIDE SEQUENCE [LARGE SCALE GENOMIC DNA]</scope>
    <source>
        <strain evidence="2 3">DSM 12116</strain>
    </source>
</reference>
<dbReference type="Gene3D" id="3.30.70.360">
    <property type="match status" value="1"/>
</dbReference>
<evidence type="ECO:0000259" key="1">
    <source>
        <dbReference type="Pfam" id="PF07687"/>
    </source>
</evidence>
<gene>
    <name evidence="2" type="ORF">KHM83_14130</name>
</gene>
<feature type="domain" description="Peptidase M20 dimerisation" evidence="1">
    <location>
        <begin position="162"/>
        <end position="257"/>
    </location>
</feature>
<dbReference type="InterPro" id="IPR017439">
    <property type="entry name" value="Amidohydrolase"/>
</dbReference>
<dbReference type="PIRSF" id="PIRSF005962">
    <property type="entry name" value="Pept_M20D_amidohydro"/>
    <property type="match status" value="1"/>
</dbReference>
<dbReference type="Pfam" id="PF01546">
    <property type="entry name" value="Peptidase_M20"/>
    <property type="match status" value="1"/>
</dbReference>
<name>A0ABS5PRN6_9FIRM</name>
<dbReference type="PANTHER" id="PTHR11014">
    <property type="entry name" value="PEPTIDASE M20 FAMILY MEMBER"/>
    <property type="match status" value="1"/>
</dbReference>
<dbReference type="InterPro" id="IPR011650">
    <property type="entry name" value="Peptidase_M20_dimer"/>
</dbReference>
<dbReference type="Pfam" id="PF07687">
    <property type="entry name" value="M20_dimer"/>
    <property type="match status" value="1"/>
</dbReference>
<dbReference type="EMBL" id="JAHBCL010000026">
    <property type="protein sequence ID" value="MBS7527819.1"/>
    <property type="molecule type" value="Genomic_DNA"/>
</dbReference>
<proteinExistence type="predicted"/>
<evidence type="ECO:0000313" key="2">
    <source>
        <dbReference type="EMBL" id="MBS7527819.1"/>
    </source>
</evidence>
<accession>A0ABS5PRN6</accession>
<dbReference type="InterPro" id="IPR036264">
    <property type="entry name" value="Bact_exopeptidase_dim_dom"/>
</dbReference>
<dbReference type="NCBIfam" id="TIGR01891">
    <property type="entry name" value="amidohydrolases"/>
    <property type="match status" value="1"/>
</dbReference>
<dbReference type="Gene3D" id="3.40.630.10">
    <property type="entry name" value="Zn peptidases"/>
    <property type="match status" value="1"/>
</dbReference>
<dbReference type="PANTHER" id="PTHR11014:SF122">
    <property type="entry name" value="AMIDOHYDROLASE AMHX"/>
    <property type="match status" value="1"/>
</dbReference>